<name>A0A1A9VB63_GLOAU</name>
<dbReference type="AlphaFoldDB" id="A0A1A9VB63"/>
<evidence type="ECO:0000256" key="1">
    <source>
        <dbReference type="SAM" id="MobiDB-lite"/>
    </source>
</evidence>
<dbReference type="VEuPathDB" id="VectorBase:GAUT031629"/>
<organism evidence="2 3">
    <name type="scientific">Glossina austeni</name>
    <name type="common">Savannah tsetse fly</name>
    <dbReference type="NCBI Taxonomy" id="7395"/>
    <lineage>
        <taxon>Eukaryota</taxon>
        <taxon>Metazoa</taxon>
        <taxon>Ecdysozoa</taxon>
        <taxon>Arthropoda</taxon>
        <taxon>Hexapoda</taxon>
        <taxon>Insecta</taxon>
        <taxon>Pterygota</taxon>
        <taxon>Neoptera</taxon>
        <taxon>Endopterygota</taxon>
        <taxon>Diptera</taxon>
        <taxon>Brachycera</taxon>
        <taxon>Muscomorpha</taxon>
        <taxon>Hippoboscoidea</taxon>
        <taxon>Glossinidae</taxon>
        <taxon>Glossina</taxon>
    </lineage>
</organism>
<evidence type="ECO:0000313" key="3">
    <source>
        <dbReference type="Proteomes" id="UP000078200"/>
    </source>
</evidence>
<keyword evidence="3" id="KW-1185">Reference proteome</keyword>
<feature type="compositionally biased region" description="Polar residues" evidence="1">
    <location>
        <begin position="1"/>
        <end position="21"/>
    </location>
</feature>
<sequence length="132" mass="14558">MTPSPQETNIPDPGSGQSSYTPIHYEQAHPPPTGDDVDTLDYQTEISERRCKRGLPIEVDGLAEVENPISKDFVGSFTELKSSSRTPSDSNRHSNCSEGIIILNDEILRGCVTLILRTLNLLNSKNGSFELR</sequence>
<dbReference type="EnsemblMetazoa" id="GAUT031629-RA">
    <property type="protein sequence ID" value="GAUT031629-PA"/>
    <property type="gene ID" value="GAUT031629"/>
</dbReference>
<feature type="region of interest" description="Disordered" evidence="1">
    <location>
        <begin position="1"/>
        <end position="39"/>
    </location>
</feature>
<proteinExistence type="predicted"/>
<accession>A0A1A9VB63</accession>
<evidence type="ECO:0000313" key="2">
    <source>
        <dbReference type="EnsemblMetazoa" id="GAUT031629-PA"/>
    </source>
</evidence>
<protein>
    <submittedName>
        <fullName evidence="2">Uncharacterized protein</fullName>
    </submittedName>
</protein>
<dbReference type="Proteomes" id="UP000078200">
    <property type="component" value="Unassembled WGS sequence"/>
</dbReference>
<reference evidence="2" key="1">
    <citation type="submission" date="2020-05" db="UniProtKB">
        <authorList>
            <consortium name="EnsemblMetazoa"/>
        </authorList>
    </citation>
    <scope>IDENTIFICATION</scope>
    <source>
        <strain evidence="2">TTRI</strain>
    </source>
</reference>